<dbReference type="GO" id="GO:0010605">
    <property type="term" value="P:negative regulation of macromolecule metabolic process"/>
    <property type="evidence" value="ECO:0007669"/>
    <property type="project" value="UniProtKB-ARBA"/>
</dbReference>
<comment type="similarity">
    <text evidence="3">Belongs to the DNA polymerase type-B-like family.</text>
</comment>
<feature type="compositionally biased region" description="Polar residues" evidence="8">
    <location>
        <begin position="1354"/>
        <end position="1374"/>
    </location>
</feature>
<comment type="cofactor">
    <cofactor evidence="1">
        <name>Mn(2+)</name>
        <dbReference type="ChEBI" id="CHEBI:29035"/>
    </cofactor>
</comment>
<feature type="compositionally biased region" description="Polar residues" evidence="8">
    <location>
        <begin position="1042"/>
        <end position="1057"/>
    </location>
</feature>
<dbReference type="PANTHER" id="PTHR12271">
    <property type="entry name" value="POLY A POLYMERASE CID PAP -RELATED"/>
    <property type="match status" value="1"/>
</dbReference>
<feature type="domain" description="PAP-associated" evidence="9">
    <location>
        <begin position="725"/>
        <end position="782"/>
    </location>
</feature>
<dbReference type="EMBL" id="JAABOA010001704">
    <property type="protein sequence ID" value="KAF9581036.1"/>
    <property type="molecule type" value="Genomic_DNA"/>
</dbReference>
<dbReference type="InterPro" id="IPR002058">
    <property type="entry name" value="PAP_assoc"/>
</dbReference>
<dbReference type="SUPFAM" id="SSF81301">
    <property type="entry name" value="Nucleotidyltransferase"/>
    <property type="match status" value="1"/>
</dbReference>
<accession>A0A9P6KDM1</accession>
<evidence type="ECO:0000259" key="9">
    <source>
        <dbReference type="Pfam" id="PF03828"/>
    </source>
</evidence>
<feature type="compositionally biased region" description="Low complexity" evidence="8">
    <location>
        <begin position="1294"/>
        <end position="1308"/>
    </location>
</feature>
<evidence type="ECO:0000256" key="6">
    <source>
        <dbReference type="ARBA" id="ARBA00022723"/>
    </source>
</evidence>
<feature type="compositionally biased region" description="Pro residues" evidence="8">
    <location>
        <begin position="232"/>
        <end position="241"/>
    </location>
</feature>
<keyword evidence="12" id="KW-1185">Reference proteome</keyword>
<feature type="compositionally biased region" description="Acidic residues" evidence="8">
    <location>
        <begin position="918"/>
        <end position="932"/>
    </location>
</feature>
<feature type="compositionally biased region" description="Low complexity" evidence="8">
    <location>
        <begin position="434"/>
        <end position="458"/>
    </location>
</feature>
<dbReference type="SUPFAM" id="SSF81631">
    <property type="entry name" value="PAP/OAS1 substrate-binding domain"/>
    <property type="match status" value="1"/>
</dbReference>
<dbReference type="Gene3D" id="1.10.1410.10">
    <property type="match status" value="1"/>
</dbReference>
<dbReference type="OrthoDB" id="2274644at2759"/>
<evidence type="ECO:0000256" key="2">
    <source>
        <dbReference type="ARBA" id="ARBA00001946"/>
    </source>
</evidence>
<feature type="region of interest" description="Disordered" evidence="8">
    <location>
        <begin position="198"/>
        <end position="256"/>
    </location>
</feature>
<evidence type="ECO:0000256" key="3">
    <source>
        <dbReference type="ARBA" id="ARBA00008593"/>
    </source>
</evidence>
<feature type="region of interest" description="Disordered" evidence="8">
    <location>
        <begin position="1238"/>
        <end position="1407"/>
    </location>
</feature>
<feature type="compositionally biased region" description="Low complexity" evidence="8">
    <location>
        <begin position="119"/>
        <end position="135"/>
    </location>
</feature>
<feature type="compositionally biased region" description="Polar residues" evidence="8">
    <location>
        <begin position="1264"/>
        <end position="1277"/>
    </location>
</feature>
<evidence type="ECO:0000313" key="12">
    <source>
        <dbReference type="Proteomes" id="UP000780801"/>
    </source>
</evidence>
<name>A0A9P6KDM1_9FUNG</name>
<feature type="region of interest" description="Disordered" evidence="8">
    <location>
        <begin position="888"/>
        <end position="1071"/>
    </location>
</feature>
<feature type="region of interest" description="Disordered" evidence="8">
    <location>
        <begin position="1092"/>
        <end position="1132"/>
    </location>
</feature>
<feature type="region of interest" description="Disordered" evidence="8">
    <location>
        <begin position="109"/>
        <end position="153"/>
    </location>
</feature>
<evidence type="ECO:0000256" key="8">
    <source>
        <dbReference type="SAM" id="MobiDB-lite"/>
    </source>
</evidence>
<feature type="compositionally biased region" description="Low complexity" evidence="8">
    <location>
        <begin position="974"/>
        <end position="989"/>
    </location>
</feature>
<feature type="compositionally biased region" description="Low complexity" evidence="8">
    <location>
        <begin position="945"/>
        <end position="955"/>
    </location>
</feature>
<feature type="compositionally biased region" description="Low complexity" evidence="8">
    <location>
        <begin position="1375"/>
        <end position="1399"/>
    </location>
</feature>
<feature type="compositionally biased region" description="Basic and acidic residues" evidence="8">
    <location>
        <begin position="1337"/>
        <end position="1346"/>
    </location>
</feature>
<evidence type="ECO:0000256" key="1">
    <source>
        <dbReference type="ARBA" id="ARBA00001936"/>
    </source>
</evidence>
<feature type="compositionally biased region" description="Polar residues" evidence="8">
    <location>
        <begin position="198"/>
        <end position="228"/>
    </location>
</feature>
<feature type="region of interest" description="Disordered" evidence="8">
    <location>
        <begin position="1"/>
        <end position="69"/>
    </location>
</feature>
<feature type="domain" description="Poly(A) RNA polymerase mitochondrial-like central palm" evidence="10">
    <location>
        <begin position="501"/>
        <end position="632"/>
    </location>
</feature>
<reference evidence="11" key="1">
    <citation type="journal article" date="2020" name="Fungal Divers.">
        <title>Resolving the Mortierellaceae phylogeny through synthesis of multi-gene phylogenetics and phylogenomics.</title>
        <authorList>
            <person name="Vandepol N."/>
            <person name="Liber J."/>
            <person name="Desiro A."/>
            <person name="Na H."/>
            <person name="Kennedy M."/>
            <person name="Barry K."/>
            <person name="Grigoriev I.V."/>
            <person name="Miller A.N."/>
            <person name="O'Donnell K."/>
            <person name="Stajich J.E."/>
            <person name="Bonito G."/>
        </authorList>
    </citation>
    <scope>NUCLEOTIDE SEQUENCE</scope>
    <source>
        <strain evidence="11">KOD1015</strain>
    </source>
</reference>
<feature type="region of interest" description="Disordered" evidence="8">
    <location>
        <begin position="398"/>
        <end position="417"/>
    </location>
</feature>
<feature type="compositionally biased region" description="Low complexity" evidence="8">
    <location>
        <begin position="1017"/>
        <end position="1036"/>
    </location>
</feature>
<gene>
    <name evidence="11" type="ORF">BGW38_002097</name>
</gene>
<sequence>MSPVHSGASRDDSLLQPSLLTAETAMPRILDESTPPLVDRIRKPASPQQRPKLRLKDMNKSKSRSKGLAHGGLCWSAHDISLVPATLAADPVAAAAPAIVSDAVSQPAQPLLPMHRPDSPTSLEDSQSDSSGDSVDLAEPLGPECHPTCVSPSSTMSVTGVAVMAHAAVQTEAIATRNCGKYETVIGNSAAICCPSQMASTPAPTTGTRVTRTQMATPPLSPQRTQFGQPQQPSPPPPPQEPATSHEGSESSTLPGTVALDTAMSSRAAVLENATSNCSSITASVQSTTGVDATVPATTPTGAPIHYNNGEIASLNLSPPKERCSNNNASEKPAVEGIPRHQTDKRCVDSIASPLPLSQPIAALAAASAVEQTLFMPLTPPMKPTASEPALPVASNLTNTSAKDARPPKKTPASTSLVNSAWSTLLPGVAPMRTASPVSTTTNSPTATAPAVTTLPSTRPTAPHRSGQGGRGGGNRARISPEQRLHEFLPIVLPPEQDMRLTMEMTELFESVLPTEQSHDRRIRLIQKIEQILEKEWPGRDIQAKPFGSTVNELGTRTSDVDICIFTTWSGLTGVQMLADAFQKHGMQKIFCVPQAKVPIVKFWDPELHLSCDLNINTRLGMVNTRLVKTYVGIDARVRPFAMVIKHWARKRVLNDAANGGTISTYTWICIALNFLQMRSPPILPSLHDMEHILADDNEVINGNNTSFCEDLSRMEGFGLANKESLGGLLYAFFRRYAVEFDYDNQVISLRHGCYLTKETKGWNIPGKHYRLLCVEEPIDTSRNLGNSLDLASCKGLKLEFRRALDILYHRGNLDQCCEQWVFPPCYYHNNQVHYDNQMAGKGLTNGQGQHRMSAYGAGGQHYGQQGQSHFNINGTGRRYATNYRSPVYRYEDGDDDDDDDDVNDSGILEQSMSGGSAEEEDETAGNADDEQYGTARRTTMTNKNGSHNGHGNNSVSFTQEQKKLRTTRSGSFQNGSLSSRSPSSTTSGQGTGHGNQNGARRRGSAFSKSEKSTLNSNGGSMTTLSSTLTNPSTTPRKTRSHSICGQNGHSLQSTLKTGGKGGSAQGTTPVSMLGNGIAGLVPDMFFHGDGSHMEAEVGQGMNGTGLRMTSRSRSRQDSNRAHGYSHGSGFGRGVVSAGPPLTYQDGQFKVVMGPAPLMMANETGTDGQRRSKSCGGTENKLSLPHSGGRKNSRSGSGSAYTGDGDHNGSKAFKATVEFNLAEITSAAAARAQAQTQAVLARSREQSGGTMGRSGNEQRRNHGHSNTQGVYSLSDVSMHSPPRGSGQGLHPKRSSNGVNQVSGGNNPSLTATRSANGEANPDEGVSVRTYDVTIAHVGDDQHDNQGSKKRGGNSKRNILWSTNSNRGGSRNGPHQQQQNQPAQQQQQPQEPQPQLQPQQKKNRQQQQ</sequence>
<dbReference type="InterPro" id="IPR043519">
    <property type="entry name" value="NT_sf"/>
</dbReference>
<feature type="compositionally biased region" description="Acidic residues" evidence="8">
    <location>
        <begin position="893"/>
        <end position="904"/>
    </location>
</feature>
<dbReference type="Proteomes" id="UP000780801">
    <property type="component" value="Unassembled WGS sequence"/>
</dbReference>
<proteinExistence type="inferred from homology"/>
<evidence type="ECO:0000256" key="5">
    <source>
        <dbReference type="ARBA" id="ARBA00022679"/>
    </source>
</evidence>
<protein>
    <recommendedName>
        <fullName evidence="4">polynucleotide adenylyltransferase</fullName>
        <ecNumber evidence="4">2.7.7.19</ecNumber>
    </recommendedName>
</protein>
<dbReference type="Pfam" id="PF22600">
    <property type="entry name" value="MTPAP-like_central"/>
    <property type="match status" value="1"/>
</dbReference>
<dbReference type="GO" id="GO:0046872">
    <property type="term" value="F:metal ion binding"/>
    <property type="evidence" value="ECO:0007669"/>
    <property type="project" value="UniProtKB-KW"/>
</dbReference>
<dbReference type="EC" id="2.7.7.19" evidence="4"/>
<feature type="region of interest" description="Disordered" evidence="8">
    <location>
        <begin position="860"/>
        <end position="879"/>
    </location>
</feature>
<dbReference type="InterPro" id="IPR054708">
    <property type="entry name" value="MTPAP-like_central"/>
</dbReference>
<evidence type="ECO:0000313" key="11">
    <source>
        <dbReference type="EMBL" id="KAF9581036.1"/>
    </source>
</evidence>
<dbReference type="GO" id="GO:0031123">
    <property type="term" value="P:RNA 3'-end processing"/>
    <property type="evidence" value="ECO:0007669"/>
    <property type="project" value="TreeGrafter"/>
</dbReference>
<comment type="caution">
    <text evidence="11">The sequence shown here is derived from an EMBL/GenBank/DDBJ whole genome shotgun (WGS) entry which is preliminary data.</text>
</comment>
<dbReference type="PANTHER" id="PTHR12271:SF113">
    <property type="entry name" value="POLY(A) RNA POLYMERASE CID11"/>
    <property type="match status" value="1"/>
</dbReference>
<feature type="non-terminal residue" evidence="11">
    <location>
        <position position="1407"/>
    </location>
</feature>
<feature type="region of interest" description="Disordered" evidence="8">
    <location>
        <begin position="1160"/>
        <end position="1209"/>
    </location>
</feature>
<evidence type="ECO:0000256" key="7">
    <source>
        <dbReference type="ARBA" id="ARBA00022842"/>
    </source>
</evidence>
<dbReference type="Gene3D" id="3.30.460.10">
    <property type="entry name" value="Beta Polymerase, domain 2"/>
    <property type="match status" value="1"/>
</dbReference>
<dbReference type="Pfam" id="PF03828">
    <property type="entry name" value="PAP_assoc"/>
    <property type="match status" value="1"/>
</dbReference>
<evidence type="ECO:0000259" key="10">
    <source>
        <dbReference type="Pfam" id="PF22600"/>
    </source>
</evidence>
<dbReference type="GO" id="GO:1990817">
    <property type="term" value="F:poly(A) RNA polymerase activity"/>
    <property type="evidence" value="ECO:0007669"/>
    <property type="project" value="UniProtKB-EC"/>
</dbReference>
<feature type="region of interest" description="Disordered" evidence="8">
    <location>
        <begin position="433"/>
        <end position="478"/>
    </location>
</feature>
<dbReference type="CDD" id="cd05402">
    <property type="entry name" value="NT_PAP_TUTase"/>
    <property type="match status" value="1"/>
</dbReference>
<keyword evidence="6" id="KW-0479">Metal-binding</keyword>
<keyword evidence="7" id="KW-0460">Magnesium</keyword>
<organism evidence="11 12">
    <name type="scientific">Lunasporangiospora selenospora</name>
    <dbReference type="NCBI Taxonomy" id="979761"/>
    <lineage>
        <taxon>Eukaryota</taxon>
        <taxon>Fungi</taxon>
        <taxon>Fungi incertae sedis</taxon>
        <taxon>Mucoromycota</taxon>
        <taxon>Mortierellomycotina</taxon>
        <taxon>Mortierellomycetes</taxon>
        <taxon>Mortierellales</taxon>
        <taxon>Mortierellaceae</taxon>
        <taxon>Lunasporangiospora</taxon>
    </lineage>
</organism>
<comment type="cofactor">
    <cofactor evidence="2">
        <name>Mg(2+)</name>
        <dbReference type="ChEBI" id="CHEBI:18420"/>
    </cofactor>
</comment>
<evidence type="ECO:0000256" key="4">
    <source>
        <dbReference type="ARBA" id="ARBA00012388"/>
    </source>
</evidence>
<keyword evidence="5" id="KW-0808">Transferase</keyword>